<reference evidence="2" key="1">
    <citation type="submission" date="2018-06" db="EMBL/GenBank/DDBJ databases">
        <title>Genome assembly of Danube salmon.</title>
        <authorList>
            <person name="Macqueen D.J."/>
            <person name="Gundappa M.K."/>
        </authorList>
    </citation>
    <scope>NUCLEOTIDE SEQUENCE [LARGE SCALE GENOMIC DNA]</scope>
</reference>
<accession>A0A4W5KQB2</accession>
<dbReference type="PANTHER" id="PTHR23220:SF26">
    <property type="entry name" value="INTEGRIN ALPHA-10"/>
    <property type="match status" value="1"/>
</dbReference>
<evidence type="ECO:0000313" key="1">
    <source>
        <dbReference type="Ensembl" id="ENSHHUP00000013554.1"/>
    </source>
</evidence>
<name>A0A4W5KQB2_9TELE</name>
<dbReference type="GO" id="GO:0007229">
    <property type="term" value="P:integrin-mediated signaling pathway"/>
    <property type="evidence" value="ECO:0007669"/>
    <property type="project" value="TreeGrafter"/>
</dbReference>
<reference evidence="1" key="3">
    <citation type="submission" date="2025-09" db="UniProtKB">
        <authorList>
            <consortium name="Ensembl"/>
        </authorList>
    </citation>
    <scope>IDENTIFICATION</scope>
</reference>
<dbReference type="GO" id="GO:0008305">
    <property type="term" value="C:integrin complex"/>
    <property type="evidence" value="ECO:0007669"/>
    <property type="project" value="TreeGrafter"/>
</dbReference>
<dbReference type="GO" id="GO:0007160">
    <property type="term" value="P:cell-matrix adhesion"/>
    <property type="evidence" value="ECO:0007669"/>
    <property type="project" value="TreeGrafter"/>
</dbReference>
<dbReference type="GO" id="GO:0033627">
    <property type="term" value="P:cell adhesion mediated by integrin"/>
    <property type="evidence" value="ECO:0007669"/>
    <property type="project" value="TreeGrafter"/>
</dbReference>
<evidence type="ECO:0000313" key="2">
    <source>
        <dbReference type="Proteomes" id="UP000314982"/>
    </source>
</evidence>
<dbReference type="GO" id="GO:0009897">
    <property type="term" value="C:external side of plasma membrane"/>
    <property type="evidence" value="ECO:0007669"/>
    <property type="project" value="TreeGrafter"/>
</dbReference>
<protein>
    <submittedName>
        <fullName evidence="1">Uncharacterized protein</fullName>
    </submittedName>
</protein>
<reference evidence="1" key="2">
    <citation type="submission" date="2025-08" db="UniProtKB">
        <authorList>
            <consortium name="Ensembl"/>
        </authorList>
    </citation>
    <scope>IDENTIFICATION</scope>
</reference>
<dbReference type="Ensembl" id="ENSHHUT00000013993.1">
    <property type="protein sequence ID" value="ENSHHUP00000013554.1"/>
    <property type="gene ID" value="ENSHHUG00000008348.1"/>
</dbReference>
<dbReference type="AlphaFoldDB" id="A0A4W5KQB2"/>
<dbReference type="GeneTree" id="ENSGT00940000158423"/>
<dbReference type="PANTHER" id="PTHR23220">
    <property type="entry name" value="INTEGRIN ALPHA"/>
    <property type="match status" value="1"/>
</dbReference>
<sequence>MSQIGFSTHVLDDGILFGMVGAYDWDGGVLKEGAEGRIMPTREAFESEFPQELKNHAAYLGYTVSSVIVGDWRRLYVAGAPRFKHKGKVILFELSNNGDVNIAQALNGEQVASVFVCVCVCVYTSLDVSINQTLTHPQPPSPPLLTATIPPSLSFSLSLSL</sequence>
<organism evidence="1 2">
    <name type="scientific">Hucho hucho</name>
    <name type="common">huchen</name>
    <dbReference type="NCBI Taxonomy" id="62062"/>
    <lineage>
        <taxon>Eukaryota</taxon>
        <taxon>Metazoa</taxon>
        <taxon>Chordata</taxon>
        <taxon>Craniata</taxon>
        <taxon>Vertebrata</taxon>
        <taxon>Euteleostomi</taxon>
        <taxon>Actinopterygii</taxon>
        <taxon>Neopterygii</taxon>
        <taxon>Teleostei</taxon>
        <taxon>Protacanthopterygii</taxon>
        <taxon>Salmoniformes</taxon>
        <taxon>Salmonidae</taxon>
        <taxon>Salmoninae</taxon>
        <taxon>Hucho</taxon>
    </lineage>
</organism>
<dbReference type="GO" id="GO:0098609">
    <property type="term" value="P:cell-cell adhesion"/>
    <property type="evidence" value="ECO:0007669"/>
    <property type="project" value="TreeGrafter"/>
</dbReference>
<dbReference type="Gene3D" id="2.130.10.130">
    <property type="entry name" value="Integrin alpha, N-terminal"/>
    <property type="match status" value="1"/>
</dbReference>
<dbReference type="InterPro" id="IPR028994">
    <property type="entry name" value="Integrin_alpha_N"/>
</dbReference>
<dbReference type="Proteomes" id="UP000314982">
    <property type="component" value="Unassembled WGS sequence"/>
</dbReference>
<keyword evidence="2" id="KW-1185">Reference proteome</keyword>
<dbReference type="GO" id="GO:0005178">
    <property type="term" value="F:integrin binding"/>
    <property type="evidence" value="ECO:0007669"/>
    <property type="project" value="TreeGrafter"/>
</dbReference>
<dbReference type="STRING" id="62062.ENSHHUP00000013554"/>
<proteinExistence type="predicted"/>
<dbReference type="SUPFAM" id="SSF69318">
    <property type="entry name" value="Integrin alpha N-terminal domain"/>
    <property type="match status" value="1"/>
</dbReference>